<evidence type="ECO:0000313" key="6">
    <source>
        <dbReference type="RefSeq" id="XP_010932800.1"/>
    </source>
</evidence>
<evidence type="ECO:0000313" key="5">
    <source>
        <dbReference type="Proteomes" id="UP000504607"/>
    </source>
</evidence>
<dbReference type="InParanoid" id="A0A6I9RW07"/>
<dbReference type="GO" id="GO:0030687">
    <property type="term" value="C:preribosome, large subunit precursor"/>
    <property type="evidence" value="ECO:0007669"/>
    <property type="project" value="TreeGrafter"/>
</dbReference>
<reference evidence="6" key="1">
    <citation type="submission" date="2025-08" db="UniProtKB">
        <authorList>
            <consortium name="RefSeq"/>
        </authorList>
    </citation>
    <scope>IDENTIFICATION</scope>
</reference>
<dbReference type="KEGG" id="egu:105053376"/>
<gene>
    <name evidence="6" type="primary">LOC105053376</name>
</gene>
<dbReference type="RefSeq" id="XP_010932800.1">
    <property type="nucleotide sequence ID" value="XM_010934498.3"/>
</dbReference>
<dbReference type="PROSITE" id="PS50082">
    <property type="entry name" value="WD_REPEATS_2"/>
    <property type="match status" value="1"/>
</dbReference>
<dbReference type="OrthoDB" id="18388at2759"/>
<feature type="compositionally biased region" description="Basic residues" evidence="4">
    <location>
        <begin position="388"/>
        <end position="408"/>
    </location>
</feature>
<protein>
    <submittedName>
        <fullName evidence="6">WD repeat-containing protein DDB_G0290555</fullName>
    </submittedName>
</protein>
<dbReference type="GeneID" id="105053376"/>
<dbReference type="InterPro" id="IPR001680">
    <property type="entry name" value="WD40_rpt"/>
</dbReference>
<dbReference type="PANTHER" id="PTHR16038">
    <property type="entry name" value="NOP SEVEN ASSOCIATED PROTEIN 1"/>
    <property type="match status" value="1"/>
</dbReference>
<feature type="region of interest" description="Disordered" evidence="4">
    <location>
        <begin position="382"/>
        <end position="457"/>
    </location>
</feature>
<evidence type="ECO:0000256" key="2">
    <source>
        <dbReference type="ARBA" id="ARBA00022737"/>
    </source>
</evidence>
<feature type="compositionally biased region" description="Basic residues" evidence="4">
    <location>
        <begin position="448"/>
        <end position="457"/>
    </location>
</feature>
<dbReference type="InterPro" id="IPR019775">
    <property type="entry name" value="WD40_repeat_CS"/>
</dbReference>
<dbReference type="AlphaFoldDB" id="A0A6I9RW07"/>
<dbReference type="Proteomes" id="UP000504607">
    <property type="component" value="Chromosome 10"/>
</dbReference>
<evidence type="ECO:0000256" key="4">
    <source>
        <dbReference type="SAM" id="MobiDB-lite"/>
    </source>
</evidence>
<sequence length="457" mass="50017">MPRTSTLECPGCPPLRVLTTDALGLVKVVEARGKVGTPKVVETWGPPDASRGVLAASFADRKIDPLLAIARKNGLVEFLNPLNGDALATTKVDESDSSNGALKDDQIVGLHLFRTKKIELSCRLAVFLTCTEKGKACLRSVALRDAPADLHTDSPSSWNICTSGNVTCSSVDNTENYALFGGKGIEVNLWDLSKCSKIWTAKSPPSNSLGIFTPTWFTAATFLSKDDHRKIVAGTANHQVRLYDILAQRRPVISVSFRESPIKAVTEDINGYTIYVGTGSGDLASFDMRTGKMLGCYVGKCCGSIRSIARHPELPVIASCGLDSYLRLWDARTRQLLSAVFLKQHLTNVVIDSHFSAEESEGNDVSRPSDLELFSQTEVEDEELQISKRSKTSKKQVKSKTKANKNRNKVQDDDPTSVLVSLSNDEPEDSGELPASKRRKSSEEESRRLKKKKSKNL</sequence>
<keyword evidence="2" id="KW-0677">Repeat</keyword>
<dbReference type="FunCoup" id="A0A6I9RW07">
    <property type="interactions" value="199"/>
</dbReference>
<keyword evidence="1 3" id="KW-0853">WD repeat</keyword>
<dbReference type="InterPro" id="IPR015943">
    <property type="entry name" value="WD40/YVTN_repeat-like_dom_sf"/>
</dbReference>
<evidence type="ECO:0000256" key="3">
    <source>
        <dbReference type="PROSITE-ProRule" id="PRU00221"/>
    </source>
</evidence>
<dbReference type="CDD" id="cd22857">
    <property type="entry name" value="WDR74"/>
    <property type="match status" value="1"/>
</dbReference>
<accession>A0A6I9RW07</accession>
<dbReference type="InterPro" id="IPR036322">
    <property type="entry name" value="WD40_repeat_dom_sf"/>
</dbReference>
<dbReference type="PROSITE" id="PS00678">
    <property type="entry name" value="WD_REPEATS_1"/>
    <property type="match status" value="1"/>
</dbReference>
<dbReference type="GO" id="GO:0005730">
    <property type="term" value="C:nucleolus"/>
    <property type="evidence" value="ECO:0007669"/>
    <property type="project" value="InterPro"/>
</dbReference>
<name>A0A6I9RW07_ELAGV</name>
<proteinExistence type="predicted"/>
<dbReference type="PANTHER" id="PTHR16038:SF4">
    <property type="entry name" value="WD REPEAT-CONTAINING PROTEIN 74"/>
    <property type="match status" value="1"/>
</dbReference>
<dbReference type="SUPFAM" id="SSF50978">
    <property type="entry name" value="WD40 repeat-like"/>
    <property type="match status" value="1"/>
</dbReference>
<dbReference type="InterPro" id="IPR037379">
    <property type="entry name" value="WDR74/Nsa1"/>
</dbReference>
<feature type="repeat" description="WD" evidence="3">
    <location>
        <begin position="305"/>
        <end position="339"/>
    </location>
</feature>
<evidence type="ECO:0000256" key="1">
    <source>
        <dbReference type="ARBA" id="ARBA00022574"/>
    </source>
</evidence>
<dbReference type="GO" id="GO:0042273">
    <property type="term" value="P:ribosomal large subunit biogenesis"/>
    <property type="evidence" value="ECO:0007669"/>
    <property type="project" value="InterPro"/>
</dbReference>
<keyword evidence="5" id="KW-1185">Reference proteome</keyword>
<organism evidence="5 6">
    <name type="scientific">Elaeis guineensis var. tenera</name>
    <name type="common">Oil palm</name>
    <dbReference type="NCBI Taxonomy" id="51953"/>
    <lineage>
        <taxon>Eukaryota</taxon>
        <taxon>Viridiplantae</taxon>
        <taxon>Streptophyta</taxon>
        <taxon>Embryophyta</taxon>
        <taxon>Tracheophyta</taxon>
        <taxon>Spermatophyta</taxon>
        <taxon>Magnoliopsida</taxon>
        <taxon>Liliopsida</taxon>
        <taxon>Arecaceae</taxon>
        <taxon>Arecoideae</taxon>
        <taxon>Cocoseae</taxon>
        <taxon>Elaeidinae</taxon>
        <taxon>Elaeis</taxon>
    </lineage>
</organism>
<dbReference type="Gene3D" id="2.130.10.10">
    <property type="entry name" value="YVTN repeat-like/Quinoprotein amine dehydrogenase"/>
    <property type="match status" value="1"/>
</dbReference>
<dbReference type="SMART" id="SM00320">
    <property type="entry name" value="WD40"/>
    <property type="match status" value="3"/>
</dbReference>